<organism evidence="2 5">
    <name type="scientific">Pandoraea cepalis</name>
    <dbReference type="NCBI Taxonomy" id="2508294"/>
    <lineage>
        <taxon>Bacteria</taxon>
        <taxon>Pseudomonadati</taxon>
        <taxon>Pseudomonadota</taxon>
        <taxon>Betaproteobacteria</taxon>
        <taxon>Burkholderiales</taxon>
        <taxon>Burkholderiaceae</taxon>
        <taxon>Pandoraea</taxon>
    </lineage>
</organism>
<feature type="region of interest" description="Disordered" evidence="1">
    <location>
        <begin position="54"/>
        <end position="100"/>
    </location>
</feature>
<name>A0AAW7MHA1_9BURK</name>
<proteinExistence type="predicted"/>
<dbReference type="EMBL" id="QAIC01000026">
    <property type="protein sequence ID" value="MDN4572144.1"/>
    <property type="molecule type" value="Genomic_DNA"/>
</dbReference>
<evidence type="ECO:0000313" key="4">
    <source>
        <dbReference type="Proteomes" id="UP001172788"/>
    </source>
</evidence>
<evidence type="ECO:0000313" key="5">
    <source>
        <dbReference type="Proteomes" id="UP001172791"/>
    </source>
</evidence>
<comment type="caution">
    <text evidence="2">The sequence shown here is derived from an EMBL/GenBank/DDBJ whole genome shotgun (WGS) entry which is preliminary data.</text>
</comment>
<dbReference type="EMBL" id="QAID01000036">
    <property type="protein sequence ID" value="MDN4578378.1"/>
    <property type="molecule type" value="Genomic_DNA"/>
</dbReference>
<evidence type="ECO:0000313" key="2">
    <source>
        <dbReference type="EMBL" id="MDN4572144.1"/>
    </source>
</evidence>
<protein>
    <submittedName>
        <fullName evidence="2">Uncharacterized protein</fullName>
    </submittedName>
</protein>
<accession>A0AAW7MHA1</accession>
<dbReference type="Proteomes" id="UP001172791">
    <property type="component" value="Unassembled WGS sequence"/>
</dbReference>
<evidence type="ECO:0000256" key="1">
    <source>
        <dbReference type="SAM" id="MobiDB-lite"/>
    </source>
</evidence>
<dbReference type="Proteomes" id="UP001172788">
    <property type="component" value="Unassembled WGS sequence"/>
</dbReference>
<sequence>MGASAAPRSVRLRLLSATRHSAILRSGNPPYCCSAKFTSWTSLFRSVDWARSARPSRASSSQAGHGADGQALDGPGERHRSLRQPVSRPCTAGICRKAPR</sequence>
<dbReference type="AlphaFoldDB" id="A0AAW7MHA1"/>
<keyword evidence="4" id="KW-1185">Reference proteome</keyword>
<evidence type="ECO:0000313" key="3">
    <source>
        <dbReference type="EMBL" id="MDN4578378.1"/>
    </source>
</evidence>
<reference evidence="2" key="1">
    <citation type="submission" date="2018-04" db="EMBL/GenBank/DDBJ databases">
        <authorList>
            <person name="Jy Z."/>
        </authorList>
    </citation>
    <scope>NUCLEOTIDE SEQUENCE</scope>
    <source>
        <strain evidence="3">AS13</strain>
        <strain evidence="2">LA18</strain>
    </source>
</reference>
<gene>
    <name evidence="2" type="ORF">DBA34_02505</name>
    <name evidence="3" type="ORF">DBB29_09650</name>
</gene>